<keyword evidence="2" id="KW-1185">Reference proteome</keyword>
<protein>
    <submittedName>
        <fullName evidence="3">Uncharacterized protein</fullName>
    </submittedName>
</protein>
<evidence type="ECO:0000313" key="2">
    <source>
        <dbReference type="Proteomes" id="UP000887578"/>
    </source>
</evidence>
<feature type="region of interest" description="Disordered" evidence="1">
    <location>
        <begin position="1"/>
        <end position="40"/>
    </location>
</feature>
<dbReference type="WBParaSite" id="PDA_v2.g5745.t1">
    <property type="protein sequence ID" value="PDA_v2.g5745.t1"/>
    <property type="gene ID" value="PDA_v2.g5745"/>
</dbReference>
<reference evidence="3" key="1">
    <citation type="submission" date="2022-11" db="UniProtKB">
        <authorList>
            <consortium name="WormBaseParasite"/>
        </authorList>
    </citation>
    <scope>IDENTIFICATION</scope>
</reference>
<sequence>MFFFQREDEKSTTPDSFSPTSVAQAEELNSVTESGTNSPIETGIFWEETDYEIRRRREEELHQAKLGLLRAQTQESNAKTQLTMLQIKALMRRQSTSSLRLPPSADTVNNEIEVEIPPNESSGETPPNLEINNQTAEV</sequence>
<feature type="compositionally biased region" description="Polar residues" evidence="1">
    <location>
        <begin position="13"/>
        <end position="40"/>
    </location>
</feature>
<evidence type="ECO:0000256" key="1">
    <source>
        <dbReference type="SAM" id="MobiDB-lite"/>
    </source>
</evidence>
<organism evidence="2 3">
    <name type="scientific">Panagrolaimus davidi</name>
    <dbReference type="NCBI Taxonomy" id="227884"/>
    <lineage>
        <taxon>Eukaryota</taxon>
        <taxon>Metazoa</taxon>
        <taxon>Ecdysozoa</taxon>
        <taxon>Nematoda</taxon>
        <taxon>Chromadorea</taxon>
        <taxon>Rhabditida</taxon>
        <taxon>Tylenchina</taxon>
        <taxon>Panagrolaimomorpha</taxon>
        <taxon>Panagrolaimoidea</taxon>
        <taxon>Panagrolaimidae</taxon>
        <taxon>Panagrolaimus</taxon>
    </lineage>
</organism>
<evidence type="ECO:0000313" key="3">
    <source>
        <dbReference type="WBParaSite" id="PDA_v2.g5745.t1"/>
    </source>
</evidence>
<dbReference type="Proteomes" id="UP000887578">
    <property type="component" value="Unplaced"/>
</dbReference>
<name>A0A914QPT6_9BILA</name>
<feature type="compositionally biased region" description="Basic and acidic residues" evidence="1">
    <location>
        <begin position="1"/>
        <end position="12"/>
    </location>
</feature>
<proteinExistence type="predicted"/>
<feature type="region of interest" description="Disordered" evidence="1">
    <location>
        <begin position="115"/>
        <end position="138"/>
    </location>
</feature>
<accession>A0A914QPT6</accession>
<dbReference type="AlphaFoldDB" id="A0A914QPT6"/>